<dbReference type="Pfam" id="PF00535">
    <property type="entry name" value="Glycos_transf_2"/>
    <property type="match status" value="1"/>
</dbReference>
<dbReference type="EMBL" id="FWXS01000003">
    <property type="protein sequence ID" value="SMC49060.1"/>
    <property type="molecule type" value="Genomic_DNA"/>
</dbReference>
<dbReference type="InterPro" id="IPR001173">
    <property type="entry name" value="Glyco_trans_2-like"/>
</dbReference>
<dbReference type="SUPFAM" id="SSF53448">
    <property type="entry name" value="Nucleotide-diphospho-sugar transferases"/>
    <property type="match status" value="1"/>
</dbReference>
<keyword evidence="11" id="KW-1185">Reference proteome</keyword>
<keyword evidence="6 8" id="KW-1133">Transmembrane helix</keyword>
<dbReference type="PANTHER" id="PTHR48090">
    <property type="entry name" value="UNDECAPRENYL-PHOSPHATE 4-DEOXY-4-FORMAMIDO-L-ARABINOSE TRANSFERASE-RELATED"/>
    <property type="match status" value="1"/>
</dbReference>
<keyword evidence="7 8" id="KW-0472">Membrane</keyword>
<keyword evidence="3 10" id="KW-0808">Transferase</keyword>
<organism evidence="10 11">
    <name type="scientific">Moheibacter sediminis</name>
    <dbReference type="NCBI Taxonomy" id="1434700"/>
    <lineage>
        <taxon>Bacteria</taxon>
        <taxon>Pseudomonadati</taxon>
        <taxon>Bacteroidota</taxon>
        <taxon>Flavobacteriia</taxon>
        <taxon>Flavobacteriales</taxon>
        <taxon>Weeksellaceae</taxon>
        <taxon>Moheibacter</taxon>
    </lineage>
</organism>
<dbReference type="InterPro" id="IPR029044">
    <property type="entry name" value="Nucleotide-diphossugar_trans"/>
</dbReference>
<evidence type="ECO:0000256" key="5">
    <source>
        <dbReference type="ARBA" id="ARBA00022985"/>
    </source>
</evidence>
<name>A0A1W1ZKI0_9FLAO</name>
<feature type="domain" description="Glycosyltransferase 2-like" evidence="9">
    <location>
        <begin position="11"/>
        <end position="144"/>
    </location>
</feature>
<evidence type="ECO:0000256" key="7">
    <source>
        <dbReference type="ARBA" id="ARBA00023136"/>
    </source>
</evidence>
<dbReference type="GO" id="GO:0009103">
    <property type="term" value="P:lipopolysaccharide biosynthetic process"/>
    <property type="evidence" value="ECO:0007669"/>
    <property type="project" value="UniProtKB-KW"/>
</dbReference>
<protein>
    <submittedName>
        <fullName evidence="10">Glycosyltransferase involved in cell wall bisynthesis</fullName>
    </submittedName>
</protein>
<evidence type="ECO:0000313" key="10">
    <source>
        <dbReference type="EMBL" id="SMC49060.1"/>
    </source>
</evidence>
<keyword evidence="1" id="KW-1003">Cell membrane</keyword>
<dbReference type="RefSeq" id="WP_084016643.1">
    <property type="nucleotide sequence ID" value="NZ_FWXS01000003.1"/>
</dbReference>
<dbReference type="Gene3D" id="3.90.550.10">
    <property type="entry name" value="Spore Coat Polysaccharide Biosynthesis Protein SpsA, Chain A"/>
    <property type="match status" value="1"/>
</dbReference>
<evidence type="ECO:0000256" key="6">
    <source>
        <dbReference type="ARBA" id="ARBA00022989"/>
    </source>
</evidence>
<evidence type="ECO:0000256" key="4">
    <source>
        <dbReference type="ARBA" id="ARBA00022692"/>
    </source>
</evidence>
<dbReference type="AlphaFoldDB" id="A0A1W1ZKI0"/>
<keyword evidence="2" id="KW-0328">Glycosyltransferase</keyword>
<sequence length="328" mass="37581">MIQNSISEKLSIVIPVYNEEENIALLVGRVEGALHSIDYEIILVDDGSTDNTRQEVKKLNNPNVVLIELKKNYGQSLALASGIDYATGDYIITMDGDLQNDPDDILIMLHKAKTEDWDVVTGIRQKRQDNLVRTFPSKIANWIIRKSTHLDIQDHGCALKVFNKETARELNLYGEMHRYITLLAFLNGARITEVKVKHHQRQFGKSKYGLGRTTKVINDLILLLFQRKYLQKPIHLFGNIGLLSFVTGSIMLVYLLISKFGFGEDIGNRPLLILGILLMFVGVQFFTTGFIIDLQMRTYFESQQKKPYKIRKIFIGESEVKKEFTYHP</sequence>
<proteinExistence type="predicted"/>
<gene>
    <name evidence="10" type="ORF">SAMN06296427_10343</name>
</gene>
<feature type="transmembrane region" description="Helical" evidence="8">
    <location>
        <begin position="236"/>
        <end position="257"/>
    </location>
</feature>
<keyword evidence="4 8" id="KW-0812">Transmembrane</keyword>
<evidence type="ECO:0000259" key="9">
    <source>
        <dbReference type="Pfam" id="PF00535"/>
    </source>
</evidence>
<dbReference type="GO" id="GO:0099621">
    <property type="term" value="F:undecaprenyl-phosphate 4-deoxy-4-formamido-L-arabinose transferase activity"/>
    <property type="evidence" value="ECO:0007669"/>
    <property type="project" value="TreeGrafter"/>
</dbReference>
<feature type="transmembrane region" description="Helical" evidence="8">
    <location>
        <begin position="269"/>
        <end position="292"/>
    </location>
</feature>
<evidence type="ECO:0000256" key="2">
    <source>
        <dbReference type="ARBA" id="ARBA00022676"/>
    </source>
</evidence>
<dbReference type="InterPro" id="IPR050256">
    <property type="entry name" value="Glycosyltransferase_2"/>
</dbReference>
<evidence type="ECO:0000256" key="8">
    <source>
        <dbReference type="SAM" id="Phobius"/>
    </source>
</evidence>
<evidence type="ECO:0000256" key="1">
    <source>
        <dbReference type="ARBA" id="ARBA00022475"/>
    </source>
</evidence>
<dbReference type="PANTHER" id="PTHR48090:SF3">
    <property type="entry name" value="UNDECAPRENYL-PHOSPHATE 4-DEOXY-4-FORMAMIDO-L-ARABINOSE TRANSFERASE"/>
    <property type="match status" value="1"/>
</dbReference>
<evidence type="ECO:0000256" key="3">
    <source>
        <dbReference type="ARBA" id="ARBA00022679"/>
    </source>
</evidence>
<dbReference type="CDD" id="cd04187">
    <property type="entry name" value="DPM1_like_bac"/>
    <property type="match status" value="1"/>
</dbReference>
<evidence type="ECO:0000313" key="11">
    <source>
        <dbReference type="Proteomes" id="UP000192393"/>
    </source>
</evidence>
<reference evidence="10 11" key="1">
    <citation type="submission" date="2017-04" db="EMBL/GenBank/DDBJ databases">
        <authorList>
            <person name="Afonso C.L."/>
            <person name="Miller P.J."/>
            <person name="Scott M.A."/>
            <person name="Spackman E."/>
            <person name="Goraichik I."/>
            <person name="Dimitrov K.M."/>
            <person name="Suarez D.L."/>
            <person name="Swayne D.E."/>
        </authorList>
    </citation>
    <scope>NUCLEOTIDE SEQUENCE [LARGE SCALE GENOMIC DNA]</scope>
    <source>
        <strain evidence="10 11">CGMCC 1.12708</strain>
    </source>
</reference>
<accession>A0A1W1ZKI0</accession>
<dbReference type="STRING" id="1434700.SAMN06296427_10343"/>
<dbReference type="Proteomes" id="UP000192393">
    <property type="component" value="Unassembled WGS sequence"/>
</dbReference>
<dbReference type="GO" id="GO:0005886">
    <property type="term" value="C:plasma membrane"/>
    <property type="evidence" value="ECO:0007669"/>
    <property type="project" value="TreeGrafter"/>
</dbReference>
<keyword evidence="5" id="KW-0448">Lipopolysaccharide biosynthesis</keyword>
<dbReference type="OrthoDB" id="9807778at2"/>